<feature type="compositionally biased region" description="Basic and acidic residues" evidence="1">
    <location>
        <begin position="225"/>
        <end position="252"/>
    </location>
</feature>
<accession>A0A1Q2ZUQ9</accession>
<feature type="region of interest" description="Disordered" evidence="1">
    <location>
        <begin position="225"/>
        <end position="343"/>
    </location>
</feature>
<sequence length="343" mass="40932">MPVVKKRRTHHGKSSRIHHQLQLQQQQQLQVKQRFENSRLRPEHVSAVSHDESDTISYRSHLLKNFIKSGEFIDVLTTQLVPLDKIKPPEIFKGITPSQLEGKLQVQKESLSQLQEVLNEFKWELDDNSSFLKDKLWSAELNLQEPDEILKLYESKFELRSQENSVVTHKGKFTHLQKDQSRAPDGYWSNHAKLKKELREKKLQIQWEQEQERQRREQERRAQEEEELRRKEEEQHQQRQREREQLEQEHFQRQQLEQQQEQQQEQQLQPAQDENQDQQFQEGPNDSQQDEQSPDDDSKAQVPPSQQQNSNPNMMDSIFGDFGNEPFNNGFEDEFGDIDTAFF</sequence>
<dbReference type="AlphaFoldDB" id="A0A1Q2ZUQ9"/>
<dbReference type="eggNOG" id="ENOG502S1YQ">
    <property type="taxonomic scope" value="Eukaryota"/>
</dbReference>
<dbReference type="OrthoDB" id="4034416at2759"/>
<evidence type="ECO:0000313" key="3">
    <source>
        <dbReference type="Proteomes" id="UP000187013"/>
    </source>
</evidence>
<comment type="caution">
    <text evidence="2">The sequence shown here is derived from an EMBL/GenBank/DDBJ whole genome shotgun (WGS) entry which is preliminary data.</text>
</comment>
<feature type="compositionally biased region" description="Basic residues" evidence="1">
    <location>
        <begin position="1"/>
        <end position="19"/>
    </location>
</feature>
<dbReference type="InterPro" id="IPR059172">
    <property type="entry name" value="SNF6"/>
</dbReference>
<dbReference type="Proteomes" id="UP000187013">
    <property type="component" value="Unassembled WGS sequence"/>
</dbReference>
<feature type="compositionally biased region" description="Low complexity" evidence="1">
    <location>
        <begin position="303"/>
        <end position="313"/>
    </location>
</feature>
<dbReference type="EMBL" id="BDGX01000005">
    <property type="protein sequence ID" value="GAV47033.1"/>
    <property type="molecule type" value="Genomic_DNA"/>
</dbReference>
<evidence type="ECO:0000256" key="1">
    <source>
        <dbReference type="SAM" id="MobiDB-lite"/>
    </source>
</evidence>
<evidence type="ECO:0000313" key="2">
    <source>
        <dbReference type="EMBL" id="GAV47033.1"/>
    </source>
</evidence>
<feature type="region of interest" description="Disordered" evidence="1">
    <location>
        <begin position="1"/>
        <end position="23"/>
    </location>
</feature>
<feature type="compositionally biased region" description="Low complexity" evidence="1">
    <location>
        <begin position="253"/>
        <end position="287"/>
    </location>
</feature>
<organism evidence="2 3">
    <name type="scientific">Zygosaccharomyces rouxii</name>
    <dbReference type="NCBI Taxonomy" id="4956"/>
    <lineage>
        <taxon>Eukaryota</taxon>
        <taxon>Fungi</taxon>
        <taxon>Dikarya</taxon>
        <taxon>Ascomycota</taxon>
        <taxon>Saccharomycotina</taxon>
        <taxon>Saccharomycetes</taxon>
        <taxon>Saccharomycetales</taxon>
        <taxon>Saccharomycetaceae</taxon>
        <taxon>Zygosaccharomyces</taxon>
    </lineage>
</organism>
<name>A0A1Q2ZUQ9_ZYGRO</name>
<reference evidence="2 3" key="1">
    <citation type="submission" date="2016-08" db="EMBL/GenBank/DDBJ databases">
        <title>Draft genome sequence of allopolyploid Zygosaccharomyces rouxii.</title>
        <authorList>
            <person name="Watanabe J."/>
            <person name="Uehara K."/>
            <person name="Mogi Y."/>
            <person name="Tsukioka Y."/>
        </authorList>
    </citation>
    <scope>NUCLEOTIDE SEQUENCE [LARGE SCALE GENOMIC DNA]</scope>
    <source>
        <strain evidence="2 3">NBRC 110957</strain>
    </source>
</reference>
<protein>
    <submittedName>
        <fullName evidence="2">Uncharacterized protein</fullName>
    </submittedName>
</protein>
<dbReference type="CDD" id="cd22571">
    <property type="entry name" value="SNF6"/>
    <property type="match status" value="1"/>
</dbReference>
<gene>
    <name evidence="2" type="ORF">ZYGR_0E00440</name>
</gene>
<proteinExistence type="predicted"/>